<organism evidence="2 3">
    <name type="scientific">Elysia marginata</name>
    <dbReference type="NCBI Taxonomy" id="1093978"/>
    <lineage>
        <taxon>Eukaryota</taxon>
        <taxon>Metazoa</taxon>
        <taxon>Spiralia</taxon>
        <taxon>Lophotrochozoa</taxon>
        <taxon>Mollusca</taxon>
        <taxon>Gastropoda</taxon>
        <taxon>Heterobranchia</taxon>
        <taxon>Euthyneura</taxon>
        <taxon>Panpulmonata</taxon>
        <taxon>Sacoglossa</taxon>
        <taxon>Placobranchoidea</taxon>
        <taxon>Plakobranchidae</taxon>
        <taxon>Elysia</taxon>
    </lineage>
</organism>
<gene>
    <name evidence="2" type="ORF">ElyMa_003118800</name>
</gene>
<sequence>MHVSKCAIYAKFRSSNRKEPMNSHAIPDRPWDKLGADIFHFGGHDYLLIVDYFSKFPEIARLSNKATSGVITVLRPMLARHGIPDEMIVDNNPFNSFEMHKFARDWNFKITTSSPAYAQSNGQSE</sequence>
<feature type="domain" description="Integrase catalytic" evidence="1">
    <location>
        <begin position="26"/>
        <end position="125"/>
    </location>
</feature>
<dbReference type="InterPro" id="IPR012337">
    <property type="entry name" value="RNaseH-like_sf"/>
</dbReference>
<dbReference type="GO" id="GO:0015074">
    <property type="term" value="P:DNA integration"/>
    <property type="evidence" value="ECO:0007669"/>
    <property type="project" value="InterPro"/>
</dbReference>
<dbReference type="PROSITE" id="PS50994">
    <property type="entry name" value="INTEGRASE"/>
    <property type="match status" value="1"/>
</dbReference>
<dbReference type="InterPro" id="IPR050951">
    <property type="entry name" value="Retrovirus_Pol_polyprotein"/>
</dbReference>
<evidence type="ECO:0000313" key="2">
    <source>
        <dbReference type="EMBL" id="GFS12727.1"/>
    </source>
</evidence>
<dbReference type="AlphaFoldDB" id="A0AAV4ITW3"/>
<dbReference type="InterPro" id="IPR036397">
    <property type="entry name" value="RNaseH_sf"/>
</dbReference>
<feature type="non-terminal residue" evidence="2">
    <location>
        <position position="125"/>
    </location>
</feature>
<dbReference type="Gene3D" id="3.30.420.10">
    <property type="entry name" value="Ribonuclease H-like superfamily/Ribonuclease H"/>
    <property type="match status" value="1"/>
</dbReference>
<proteinExistence type="predicted"/>
<comment type="caution">
    <text evidence="2">The sequence shown here is derived from an EMBL/GenBank/DDBJ whole genome shotgun (WGS) entry which is preliminary data.</text>
</comment>
<dbReference type="Proteomes" id="UP000762676">
    <property type="component" value="Unassembled WGS sequence"/>
</dbReference>
<reference evidence="2 3" key="1">
    <citation type="journal article" date="2021" name="Elife">
        <title>Chloroplast acquisition without the gene transfer in kleptoplastic sea slugs, Plakobranchus ocellatus.</title>
        <authorList>
            <person name="Maeda T."/>
            <person name="Takahashi S."/>
            <person name="Yoshida T."/>
            <person name="Shimamura S."/>
            <person name="Takaki Y."/>
            <person name="Nagai Y."/>
            <person name="Toyoda A."/>
            <person name="Suzuki Y."/>
            <person name="Arimoto A."/>
            <person name="Ishii H."/>
            <person name="Satoh N."/>
            <person name="Nishiyama T."/>
            <person name="Hasebe M."/>
            <person name="Maruyama T."/>
            <person name="Minagawa J."/>
            <person name="Obokata J."/>
            <person name="Shigenobu S."/>
        </authorList>
    </citation>
    <scope>NUCLEOTIDE SEQUENCE [LARGE SCALE GENOMIC DNA]</scope>
</reference>
<keyword evidence="3" id="KW-1185">Reference proteome</keyword>
<evidence type="ECO:0000259" key="1">
    <source>
        <dbReference type="PROSITE" id="PS50994"/>
    </source>
</evidence>
<protein>
    <submittedName>
        <fullName evidence="2">Pol polyprotein</fullName>
    </submittedName>
</protein>
<dbReference type="SUPFAM" id="SSF53098">
    <property type="entry name" value="Ribonuclease H-like"/>
    <property type="match status" value="1"/>
</dbReference>
<dbReference type="GO" id="GO:0003676">
    <property type="term" value="F:nucleic acid binding"/>
    <property type="evidence" value="ECO:0007669"/>
    <property type="project" value="InterPro"/>
</dbReference>
<evidence type="ECO:0000313" key="3">
    <source>
        <dbReference type="Proteomes" id="UP000762676"/>
    </source>
</evidence>
<dbReference type="InterPro" id="IPR001584">
    <property type="entry name" value="Integrase_cat-core"/>
</dbReference>
<accession>A0AAV4ITW3</accession>
<name>A0AAV4ITW3_9GAST</name>
<dbReference type="PANTHER" id="PTHR37984:SF7">
    <property type="entry name" value="INTEGRASE CATALYTIC DOMAIN-CONTAINING PROTEIN"/>
    <property type="match status" value="1"/>
</dbReference>
<dbReference type="PANTHER" id="PTHR37984">
    <property type="entry name" value="PROTEIN CBG26694"/>
    <property type="match status" value="1"/>
</dbReference>
<dbReference type="EMBL" id="BMAT01006441">
    <property type="protein sequence ID" value="GFS12727.1"/>
    <property type="molecule type" value="Genomic_DNA"/>
</dbReference>